<dbReference type="InterPro" id="IPR003561">
    <property type="entry name" value="Mutator_MutT"/>
</dbReference>
<evidence type="ECO:0000256" key="8">
    <source>
        <dbReference type="ARBA" id="ARBA00022842"/>
    </source>
</evidence>
<dbReference type="PANTHER" id="PTHR47707:SF1">
    <property type="entry name" value="NUDIX HYDROLASE FAMILY PROTEIN"/>
    <property type="match status" value="1"/>
</dbReference>
<comment type="catalytic activity">
    <reaction evidence="11">
        <text>8-oxo-GTP + H2O = 8-oxo-GMP + diphosphate + H(+)</text>
        <dbReference type="Rhea" id="RHEA:67616"/>
        <dbReference type="ChEBI" id="CHEBI:15377"/>
        <dbReference type="ChEBI" id="CHEBI:15378"/>
        <dbReference type="ChEBI" id="CHEBI:33019"/>
        <dbReference type="ChEBI" id="CHEBI:143553"/>
        <dbReference type="ChEBI" id="CHEBI:145694"/>
    </reaction>
</comment>
<evidence type="ECO:0000313" key="21">
    <source>
        <dbReference type="Proteomes" id="UP000076830"/>
    </source>
</evidence>
<dbReference type="KEGG" id="dko:I596_563"/>
<dbReference type="InterPro" id="IPR022998">
    <property type="entry name" value="ThiamineP_synth_TenI"/>
</dbReference>
<dbReference type="PROSITE" id="PS51462">
    <property type="entry name" value="NUDIX"/>
    <property type="match status" value="1"/>
</dbReference>
<dbReference type="AlphaFoldDB" id="A0A161HJ78"/>
<dbReference type="PRINTS" id="PR00502">
    <property type="entry name" value="NUDIXFAMILY"/>
</dbReference>
<evidence type="ECO:0000256" key="3">
    <source>
        <dbReference type="ARBA" id="ARBA00022457"/>
    </source>
</evidence>
<keyword evidence="9" id="KW-0234">DNA repair</keyword>
<sequence length="315" mass="33837">MSSPFVHVLAGVVRSPHGRILVAQRRQGTHLAGLWEFPGGKLEPGEQRLDALVRELREEVGIVVQAAHPLISVPHRYPEKRIVLDVWEVTGYAGQPQACEGQSLAWIAPSALPELPMPEADRPVIAALRLPERYLITPPLAMDQGDAVLAGIRNALESGIRLVQLRLPAWTRDRLASIARTARDYCRAAGARLLLHADWQLATVLGLDGVHLPARVAATLERRPMPAGKWVAVSCHRADELAHAERIGADFATLSPVRETTSHPAAAVLGWQRFSALASEFALPIYALGGLDAGDIEAARAAGGQGVAAIRGPLA</sequence>
<evidence type="ECO:0000256" key="13">
    <source>
        <dbReference type="ARBA" id="ARBA00040794"/>
    </source>
</evidence>
<keyword evidence="5 18" id="KW-0479">Metal-binding</keyword>
<proteinExistence type="inferred from homology"/>
<evidence type="ECO:0000256" key="14">
    <source>
        <dbReference type="ARBA" id="ARBA00041592"/>
    </source>
</evidence>
<dbReference type="SUPFAM" id="SSF51391">
    <property type="entry name" value="Thiamin phosphate synthase"/>
    <property type="match status" value="1"/>
</dbReference>
<evidence type="ECO:0000313" key="20">
    <source>
        <dbReference type="EMBL" id="ANB16600.1"/>
    </source>
</evidence>
<evidence type="ECO:0000256" key="2">
    <source>
        <dbReference type="ARBA" id="ARBA00005582"/>
    </source>
</evidence>
<reference evidence="20 21" key="1">
    <citation type="submission" date="2016-04" db="EMBL/GenBank/DDBJ databases">
        <title>Complete genome sequence of Dokdonella koreensis DS-123T.</title>
        <authorList>
            <person name="Kim J.F."/>
            <person name="Lee H."/>
            <person name="Kwak M.-J."/>
        </authorList>
    </citation>
    <scope>NUCLEOTIDE SEQUENCE [LARGE SCALE GENOMIC DNA]</scope>
    <source>
        <strain evidence="20 21">DS-123</strain>
    </source>
</reference>
<organism evidence="20 21">
    <name type="scientific">Dokdonella koreensis DS-123</name>
    <dbReference type="NCBI Taxonomy" id="1300342"/>
    <lineage>
        <taxon>Bacteria</taxon>
        <taxon>Pseudomonadati</taxon>
        <taxon>Pseudomonadota</taxon>
        <taxon>Gammaproteobacteria</taxon>
        <taxon>Lysobacterales</taxon>
        <taxon>Rhodanobacteraceae</taxon>
        <taxon>Dokdonella</taxon>
    </lineage>
</organism>
<keyword evidence="4" id="KW-0235">DNA replication</keyword>
<evidence type="ECO:0000256" key="12">
    <source>
        <dbReference type="ARBA" id="ARBA00038905"/>
    </source>
</evidence>
<dbReference type="InterPro" id="IPR047127">
    <property type="entry name" value="MutT-like"/>
</dbReference>
<evidence type="ECO:0000256" key="5">
    <source>
        <dbReference type="ARBA" id="ARBA00022723"/>
    </source>
</evidence>
<evidence type="ECO:0000256" key="7">
    <source>
        <dbReference type="ARBA" id="ARBA00022801"/>
    </source>
</evidence>
<dbReference type="InterPro" id="IPR020084">
    <property type="entry name" value="NUDIX_hydrolase_CS"/>
</dbReference>
<dbReference type="InterPro" id="IPR015797">
    <property type="entry name" value="NUDIX_hydrolase-like_dom_sf"/>
</dbReference>
<dbReference type="InterPro" id="IPR013785">
    <property type="entry name" value="Aldolase_TIM"/>
</dbReference>
<dbReference type="Gene3D" id="3.90.79.10">
    <property type="entry name" value="Nucleoside Triphosphate Pyrophosphohydrolase"/>
    <property type="match status" value="1"/>
</dbReference>
<evidence type="ECO:0000256" key="1">
    <source>
        <dbReference type="ARBA" id="ARBA00001946"/>
    </source>
</evidence>
<evidence type="ECO:0000256" key="11">
    <source>
        <dbReference type="ARBA" id="ARBA00036904"/>
    </source>
</evidence>
<dbReference type="Proteomes" id="UP000076830">
    <property type="component" value="Chromosome"/>
</dbReference>
<evidence type="ECO:0000256" key="9">
    <source>
        <dbReference type="ARBA" id="ARBA00023204"/>
    </source>
</evidence>
<protein>
    <recommendedName>
        <fullName evidence="13">8-oxo-dGTP diphosphatase</fullName>
        <ecNumber evidence="12">3.6.1.55</ecNumber>
    </recommendedName>
    <alternativeName>
        <fullName evidence="16">7,8-dihydro-8-oxoguanine-triphosphatase</fullName>
    </alternativeName>
    <alternativeName>
        <fullName evidence="15">Mutator protein MutT</fullName>
    </alternativeName>
    <alternativeName>
        <fullName evidence="14">dGTP pyrophosphohydrolase</fullName>
    </alternativeName>
</protein>
<dbReference type="InterPro" id="IPR029119">
    <property type="entry name" value="MutY_C"/>
</dbReference>
<dbReference type="NCBIfam" id="NF006530">
    <property type="entry name" value="PRK08999.1"/>
    <property type="match status" value="1"/>
</dbReference>
<dbReference type="GO" id="GO:0006281">
    <property type="term" value="P:DNA repair"/>
    <property type="evidence" value="ECO:0007669"/>
    <property type="project" value="UniProtKB-KW"/>
</dbReference>
<dbReference type="Pfam" id="PF14815">
    <property type="entry name" value="NUDIX_4"/>
    <property type="match status" value="1"/>
</dbReference>
<dbReference type="GO" id="GO:0044716">
    <property type="term" value="F:8-oxo-GDP phosphatase activity"/>
    <property type="evidence" value="ECO:0007669"/>
    <property type="project" value="TreeGrafter"/>
</dbReference>
<dbReference type="Gene3D" id="3.20.20.70">
    <property type="entry name" value="Aldolase class I"/>
    <property type="match status" value="1"/>
</dbReference>
<evidence type="ECO:0000256" key="6">
    <source>
        <dbReference type="ARBA" id="ARBA00022763"/>
    </source>
</evidence>
<dbReference type="CDD" id="cd03425">
    <property type="entry name" value="NUDIX_MutT_NudA_like"/>
    <property type="match status" value="1"/>
</dbReference>
<evidence type="ECO:0000259" key="19">
    <source>
        <dbReference type="PROSITE" id="PS51462"/>
    </source>
</evidence>
<dbReference type="GO" id="GO:0046872">
    <property type="term" value="F:metal ion binding"/>
    <property type="evidence" value="ECO:0007669"/>
    <property type="project" value="UniProtKB-KW"/>
</dbReference>
<feature type="domain" description="Nudix hydrolase" evidence="19">
    <location>
        <begin position="4"/>
        <end position="129"/>
    </location>
</feature>
<evidence type="ECO:0000256" key="15">
    <source>
        <dbReference type="ARBA" id="ARBA00041979"/>
    </source>
</evidence>
<dbReference type="FunFam" id="3.90.79.10:FF:000014">
    <property type="entry name" value="8-oxo-dGTP diphosphatase MutT"/>
    <property type="match status" value="1"/>
</dbReference>
<dbReference type="PROSITE" id="PS00893">
    <property type="entry name" value="NUDIX_BOX"/>
    <property type="match status" value="1"/>
</dbReference>
<keyword evidence="8 18" id="KW-0460">Magnesium</keyword>
<keyword evidence="6" id="KW-0227">DNA damage</keyword>
<keyword evidence="3" id="KW-0515">Mutator protein</keyword>
<feature type="binding site" evidence="17">
    <location>
        <position position="25"/>
    </location>
    <ligand>
        <name>8-oxo-dGTP</name>
        <dbReference type="ChEBI" id="CHEBI:77896"/>
    </ligand>
</feature>
<comment type="cofactor">
    <cofactor evidence="1 18">
        <name>Mg(2+)</name>
        <dbReference type="ChEBI" id="CHEBI:18420"/>
    </cofactor>
</comment>
<evidence type="ECO:0000256" key="16">
    <source>
        <dbReference type="ARBA" id="ARBA00042798"/>
    </source>
</evidence>
<evidence type="ECO:0000256" key="10">
    <source>
        <dbReference type="ARBA" id="ARBA00035861"/>
    </source>
</evidence>
<dbReference type="Pfam" id="PF02581">
    <property type="entry name" value="TMP-TENI"/>
    <property type="match status" value="1"/>
</dbReference>
<dbReference type="InterPro" id="IPR036206">
    <property type="entry name" value="ThiamineP_synth_sf"/>
</dbReference>
<comment type="catalytic activity">
    <reaction evidence="10">
        <text>8-oxo-dGTP + H2O = 8-oxo-dGMP + diphosphate + H(+)</text>
        <dbReference type="Rhea" id="RHEA:31575"/>
        <dbReference type="ChEBI" id="CHEBI:15377"/>
        <dbReference type="ChEBI" id="CHEBI:15378"/>
        <dbReference type="ChEBI" id="CHEBI:33019"/>
        <dbReference type="ChEBI" id="CHEBI:63224"/>
        <dbReference type="ChEBI" id="CHEBI:77896"/>
        <dbReference type="EC" id="3.6.1.55"/>
    </reaction>
</comment>
<feature type="binding site" evidence="17">
    <location>
        <begin position="36"/>
        <end position="39"/>
    </location>
    <ligand>
        <name>8-oxo-dGTP</name>
        <dbReference type="ChEBI" id="CHEBI:77896"/>
    </ligand>
</feature>
<dbReference type="GO" id="GO:0009228">
    <property type="term" value="P:thiamine biosynthetic process"/>
    <property type="evidence" value="ECO:0007669"/>
    <property type="project" value="UniProtKB-KW"/>
</dbReference>
<dbReference type="OrthoDB" id="9810648at2"/>
<comment type="similarity">
    <text evidence="2">Belongs to the Nudix hydrolase family.</text>
</comment>
<dbReference type="PANTHER" id="PTHR47707">
    <property type="entry name" value="8-OXO-DGTP DIPHOSPHATASE"/>
    <property type="match status" value="1"/>
</dbReference>
<dbReference type="GO" id="GO:0044715">
    <property type="term" value="F:8-oxo-dGDP phosphatase activity"/>
    <property type="evidence" value="ECO:0007669"/>
    <property type="project" value="TreeGrafter"/>
</dbReference>
<gene>
    <name evidence="20" type="ORF">I596_563</name>
</gene>
<dbReference type="CDD" id="cd00564">
    <property type="entry name" value="TMP_TenI"/>
    <property type="match status" value="1"/>
</dbReference>
<dbReference type="EMBL" id="CP015249">
    <property type="protein sequence ID" value="ANB16600.1"/>
    <property type="molecule type" value="Genomic_DNA"/>
</dbReference>
<feature type="binding site" evidence="18">
    <location>
        <position position="39"/>
    </location>
    <ligand>
        <name>Mg(2+)</name>
        <dbReference type="ChEBI" id="CHEBI:18420"/>
    </ligand>
</feature>
<dbReference type="InterPro" id="IPR000086">
    <property type="entry name" value="NUDIX_hydrolase_dom"/>
</dbReference>
<dbReference type="SUPFAM" id="SSF55811">
    <property type="entry name" value="Nudix"/>
    <property type="match status" value="1"/>
</dbReference>
<dbReference type="GO" id="GO:0008413">
    <property type="term" value="F:8-oxo-7,8-dihydroguanosine triphosphate pyrophosphatase activity"/>
    <property type="evidence" value="ECO:0007669"/>
    <property type="project" value="InterPro"/>
</dbReference>
<evidence type="ECO:0000256" key="4">
    <source>
        <dbReference type="ARBA" id="ARBA00022705"/>
    </source>
</evidence>
<feature type="binding site" evidence="18">
    <location>
        <position position="59"/>
    </location>
    <ligand>
        <name>Mg(2+)</name>
        <dbReference type="ChEBI" id="CHEBI:18420"/>
    </ligand>
</feature>
<dbReference type="InterPro" id="IPR020476">
    <property type="entry name" value="Nudix_hydrolase"/>
</dbReference>
<dbReference type="NCBIfam" id="TIGR00586">
    <property type="entry name" value="mutt"/>
    <property type="match status" value="1"/>
</dbReference>
<keyword evidence="21" id="KW-1185">Reference proteome</keyword>
<dbReference type="GO" id="GO:0035539">
    <property type="term" value="F:8-oxo-7,8-dihydrodeoxyguanosine triphosphate pyrophosphatase activity"/>
    <property type="evidence" value="ECO:0007669"/>
    <property type="project" value="UniProtKB-EC"/>
</dbReference>
<feature type="binding site" evidence="17">
    <location>
        <position position="30"/>
    </location>
    <ligand>
        <name>8-oxo-dGTP</name>
        <dbReference type="ChEBI" id="CHEBI:77896"/>
    </ligand>
</feature>
<dbReference type="STRING" id="1300342.I596_563"/>
<accession>A0A161HJ78</accession>
<dbReference type="RefSeq" id="WP_067643769.1">
    <property type="nucleotide sequence ID" value="NZ_CP015249.1"/>
</dbReference>
<dbReference type="GO" id="GO:0006260">
    <property type="term" value="P:DNA replication"/>
    <property type="evidence" value="ECO:0007669"/>
    <property type="project" value="UniProtKB-KW"/>
</dbReference>
<evidence type="ECO:0000256" key="17">
    <source>
        <dbReference type="PIRSR" id="PIRSR603561-1"/>
    </source>
</evidence>
<keyword evidence="7" id="KW-0378">Hydrolase</keyword>
<dbReference type="EC" id="3.6.1.55" evidence="12"/>
<evidence type="ECO:0000256" key="18">
    <source>
        <dbReference type="PIRSR" id="PIRSR603561-2"/>
    </source>
</evidence>
<name>A0A161HJ78_9GAMM</name>